<keyword evidence="3" id="KW-1185">Reference proteome</keyword>
<reference evidence="2 3" key="1">
    <citation type="submission" date="2019-01" db="EMBL/GenBank/DDBJ databases">
        <authorList>
            <person name="Brito A."/>
        </authorList>
    </citation>
    <scope>NUCLEOTIDE SEQUENCE [LARGE SCALE GENOMIC DNA]</scope>
    <source>
        <strain evidence="2">1</strain>
    </source>
</reference>
<keyword evidence="1" id="KW-0472">Membrane</keyword>
<evidence type="ECO:0000313" key="2">
    <source>
        <dbReference type="EMBL" id="VEP16235.1"/>
    </source>
</evidence>
<keyword evidence="1" id="KW-1133">Transmembrane helix</keyword>
<name>A0A563VXU5_9CYAN</name>
<dbReference type="EMBL" id="CAACVJ010000358">
    <property type="protein sequence ID" value="VEP16235.1"/>
    <property type="molecule type" value="Genomic_DNA"/>
</dbReference>
<organism evidence="2 3">
    <name type="scientific">Hyella patelloides LEGE 07179</name>
    <dbReference type="NCBI Taxonomy" id="945734"/>
    <lineage>
        <taxon>Bacteria</taxon>
        <taxon>Bacillati</taxon>
        <taxon>Cyanobacteriota</taxon>
        <taxon>Cyanophyceae</taxon>
        <taxon>Pleurocapsales</taxon>
        <taxon>Hyellaceae</taxon>
        <taxon>Hyella</taxon>
    </lineage>
</organism>
<feature type="transmembrane region" description="Helical" evidence="1">
    <location>
        <begin position="12"/>
        <end position="36"/>
    </location>
</feature>
<protein>
    <submittedName>
        <fullName evidence="2">Uncharacterized protein</fullName>
    </submittedName>
</protein>
<keyword evidence="1" id="KW-0812">Transmembrane</keyword>
<dbReference type="Proteomes" id="UP000320055">
    <property type="component" value="Unassembled WGS sequence"/>
</dbReference>
<evidence type="ECO:0000313" key="3">
    <source>
        <dbReference type="Proteomes" id="UP000320055"/>
    </source>
</evidence>
<evidence type="ECO:0000256" key="1">
    <source>
        <dbReference type="SAM" id="Phobius"/>
    </source>
</evidence>
<gene>
    <name evidence="2" type="ORF">H1P_4200001</name>
</gene>
<accession>A0A563VXU5</accession>
<proteinExistence type="predicted"/>
<sequence>MTEEGYTTSLQGLMVLPISSICILSLTRYTEAYYLLAKP</sequence>
<dbReference type="AlphaFoldDB" id="A0A563VXU5"/>